<dbReference type="Pfam" id="PF16746">
    <property type="entry name" value="BAR_3"/>
    <property type="match status" value="1"/>
</dbReference>
<evidence type="ECO:0000259" key="4">
    <source>
        <dbReference type="PROSITE" id="PS50003"/>
    </source>
</evidence>
<dbReference type="PROSITE" id="PS50003">
    <property type="entry name" value="PH_DOMAIN"/>
    <property type="match status" value="1"/>
</dbReference>
<accession>A0A7J7ND56</accession>
<dbReference type="GO" id="GO:0046872">
    <property type="term" value="F:metal ion binding"/>
    <property type="evidence" value="ECO:0007669"/>
    <property type="project" value="UniProtKB-KW"/>
</dbReference>
<feature type="region of interest" description="Disordered" evidence="3">
    <location>
        <begin position="192"/>
        <end position="215"/>
    </location>
</feature>
<protein>
    <recommendedName>
        <fullName evidence="4">PH domain-containing protein</fullName>
    </recommendedName>
</protein>
<keyword evidence="6" id="KW-1185">Reference proteome</keyword>
<dbReference type="InterPro" id="IPR011993">
    <property type="entry name" value="PH-like_dom_sf"/>
</dbReference>
<dbReference type="Gene3D" id="2.30.29.30">
    <property type="entry name" value="Pleckstrin-homology domain (PH domain)/Phosphotyrosine-binding domain (PTB)"/>
    <property type="match status" value="1"/>
</dbReference>
<dbReference type="Gene3D" id="1.20.1270.60">
    <property type="entry name" value="Arfaptin homology (AH) domain/BAR domain"/>
    <property type="match status" value="2"/>
</dbReference>
<dbReference type="EMBL" id="JACGCM010000898">
    <property type="protein sequence ID" value="KAF6164798.1"/>
    <property type="molecule type" value="Genomic_DNA"/>
</dbReference>
<dbReference type="InterPro" id="IPR027267">
    <property type="entry name" value="AH/BAR_dom_sf"/>
</dbReference>
<dbReference type="PANTHER" id="PTHR23180:SF160">
    <property type="entry name" value="ADP-RIBOSYLATION FACTOR GTPASE-ACTIVATING PROTEIN EFFECTOR PROTEIN 1"/>
    <property type="match status" value="1"/>
</dbReference>
<keyword evidence="2" id="KW-0862">Zinc</keyword>
<dbReference type="GO" id="GO:0005737">
    <property type="term" value="C:cytoplasm"/>
    <property type="evidence" value="ECO:0007669"/>
    <property type="project" value="InterPro"/>
</dbReference>
<organism evidence="5 6">
    <name type="scientific">Kingdonia uniflora</name>
    <dbReference type="NCBI Taxonomy" id="39325"/>
    <lineage>
        <taxon>Eukaryota</taxon>
        <taxon>Viridiplantae</taxon>
        <taxon>Streptophyta</taxon>
        <taxon>Embryophyta</taxon>
        <taxon>Tracheophyta</taxon>
        <taxon>Spermatophyta</taxon>
        <taxon>Magnoliopsida</taxon>
        <taxon>Ranunculales</taxon>
        <taxon>Circaeasteraceae</taxon>
        <taxon>Kingdonia</taxon>
    </lineage>
</organism>
<dbReference type="Pfam" id="PF00169">
    <property type="entry name" value="PH"/>
    <property type="match status" value="1"/>
</dbReference>
<dbReference type="GO" id="GO:0005096">
    <property type="term" value="F:GTPase activator activity"/>
    <property type="evidence" value="ECO:0007669"/>
    <property type="project" value="InterPro"/>
</dbReference>
<dbReference type="PANTHER" id="PTHR23180">
    <property type="entry name" value="CENTAURIN/ARF"/>
    <property type="match status" value="1"/>
</dbReference>
<evidence type="ECO:0000256" key="1">
    <source>
        <dbReference type="ARBA" id="ARBA00022723"/>
    </source>
</evidence>
<dbReference type="InterPro" id="IPR001849">
    <property type="entry name" value="PH_domain"/>
</dbReference>
<dbReference type="SUPFAM" id="SSF103657">
    <property type="entry name" value="BAR/IMD domain-like"/>
    <property type="match status" value="1"/>
</dbReference>
<gene>
    <name evidence="5" type="ORF">GIB67_025690</name>
</gene>
<reference evidence="5 6" key="1">
    <citation type="journal article" date="2020" name="IScience">
        <title>Genome Sequencing of the Endangered Kingdonia uniflora (Circaeasteraceae, Ranunculales) Reveals Potential Mechanisms of Evolutionary Specialization.</title>
        <authorList>
            <person name="Sun Y."/>
            <person name="Deng T."/>
            <person name="Zhang A."/>
            <person name="Moore M.J."/>
            <person name="Landis J.B."/>
            <person name="Lin N."/>
            <person name="Zhang H."/>
            <person name="Zhang X."/>
            <person name="Huang J."/>
            <person name="Zhang X."/>
            <person name="Sun H."/>
            <person name="Wang H."/>
        </authorList>
    </citation>
    <scope>NUCLEOTIDE SEQUENCE [LARGE SCALE GENOMIC DNA]</scope>
    <source>
        <strain evidence="5">TB1705</strain>
        <tissue evidence="5">Leaf</tissue>
    </source>
</reference>
<dbReference type="Proteomes" id="UP000541444">
    <property type="component" value="Unassembled WGS sequence"/>
</dbReference>
<dbReference type="InterPro" id="IPR045258">
    <property type="entry name" value="ACAP1/2/3-like"/>
</dbReference>
<evidence type="ECO:0000256" key="3">
    <source>
        <dbReference type="SAM" id="MobiDB-lite"/>
    </source>
</evidence>
<dbReference type="InterPro" id="IPR004148">
    <property type="entry name" value="BAR_dom"/>
</dbReference>
<keyword evidence="1" id="KW-0479">Metal-binding</keyword>
<feature type="domain" description="PH" evidence="4">
    <location>
        <begin position="154"/>
        <end position="215"/>
    </location>
</feature>
<feature type="compositionally biased region" description="Polar residues" evidence="3">
    <location>
        <begin position="205"/>
        <end position="215"/>
    </location>
</feature>
<evidence type="ECO:0000256" key="2">
    <source>
        <dbReference type="ARBA" id="ARBA00022833"/>
    </source>
</evidence>
<dbReference type="AlphaFoldDB" id="A0A7J7ND56"/>
<evidence type="ECO:0000313" key="6">
    <source>
        <dbReference type="Proteomes" id="UP000541444"/>
    </source>
</evidence>
<name>A0A7J7ND56_9MAGN</name>
<sequence length="215" mass="24580">MRQAREKFLSLRKGTKLDTALVIEEELHKARSTLEEARFNLVTALSNVEAKKRFMFLEDVTGTMDAHLHNFKQGYDLLYQIEPYINQAREKFLSLRKGTKLDTALVIEEELHKARSTLEEARFNLVTALSNVEAKKEVQLIEAVMQSAAKGKVQAIRQGYLSKRSSNLSGDWKRRFFVLDSRGMLYYYRKEKSKPSGGGSHLAGQRNSSEMSPDC</sequence>
<dbReference type="OrthoDB" id="194358at2759"/>
<comment type="caution">
    <text evidence="5">The sequence shown here is derived from an EMBL/GenBank/DDBJ whole genome shotgun (WGS) entry which is preliminary data.</text>
</comment>
<evidence type="ECO:0000313" key="5">
    <source>
        <dbReference type="EMBL" id="KAF6164798.1"/>
    </source>
</evidence>
<dbReference type="SUPFAM" id="SSF50729">
    <property type="entry name" value="PH domain-like"/>
    <property type="match status" value="1"/>
</dbReference>
<proteinExistence type="predicted"/>